<dbReference type="Proteomes" id="UP000178835">
    <property type="component" value="Unassembled WGS sequence"/>
</dbReference>
<organism evidence="1 2">
    <name type="scientific">Candidatus Spechtbacteria bacterium RIFCSPLOWO2_01_FULL_43_12</name>
    <dbReference type="NCBI Taxonomy" id="1802162"/>
    <lineage>
        <taxon>Bacteria</taxon>
        <taxon>Candidatus Spechtiibacteriota</taxon>
    </lineage>
</organism>
<evidence type="ECO:0000313" key="1">
    <source>
        <dbReference type="EMBL" id="OGZ61173.1"/>
    </source>
</evidence>
<reference evidence="1 2" key="1">
    <citation type="journal article" date="2016" name="Nat. Commun.">
        <title>Thousands of microbial genomes shed light on interconnected biogeochemical processes in an aquifer system.</title>
        <authorList>
            <person name="Anantharaman K."/>
            <person name="Brown C.T."/>
            <person name="Hug L.A."/>
            <person name="Sharon I."/>
            <person name="Castelle C.J."/>
            <person name="Probst A.J."/>
            <person name="Thomas B.C."/>
            <person name="Singh A."/>
            <person name="Wilkins M.J."/>
            <person name="Karaoz U."/>
            <person name="Brodie E.L."/>
            <person name="Williams K.H."/>
            <person name="Hubbard S.S."/>
            <person name="Banfield J.F."/>
        </authorList>
    </citation>
    <scope>NUCLEOTIDE SEQUENCE [LARGE SCALE GENOMIC DNA]</scope>
</reference>
<dbReference type="EMBL" id="MHOH01000005">
    <property type="protein sequence ID" value="OGZ61173.1"/>
    <property type="molecule type" value="Genomic_DNA"/>
</dbReference>
<gene>
    <name evidence="1" type="ORF">A2919_01055</name>
</gene>
<dbReference type="AlphaFoldDB" id="A0A1G2HFC0"/>
<sequence>MAKFTANKIEIAITIKTDNAELLVPAPPIREKRMVAFFTADAEEIKTEPKKEKLGKIINII</sequence>
<protein>
    <submittedName>
        <fullName evidence="1">Uncharacterized protein</fullName>
    </submittedName>
</protein>
<evidence type="ECO:0000313" key="2">
    <source>
        <dbReference type="Proteomes" id="UP000178835"/>
    </source>
</evidence>
<proteinExistence type="predicted"/>
<comment type="caution">
    <text evidence="1">The sequence shown here is derived from an EMBL/GenBank/DDBJ whole genome shotgun (WGS) entry which is preliminary data.</text>
</comment>
<accession>A0A1G2HFC0</accession>
<name>A0A1G2HFC0_9BACT</name>